<keyword evidence="4 10" id="KW-0489">Methyltransferase</keyword>
<keyword evidence="5 10" id="KW-0808">Transferase</keyword>
<dbReference type="OrthoDB" id="9802228at2"/>
<dbReference type="Proteomes" id="UP000309215">
    <property type="component" value="Unassembled WGS sequence"/>
</dbReference>
<name>A0A4U1J312_9BACT</name>
<dbReference type="SUPFAM" id="SSF53155">
    <property type="entry name" value="Methylated DNA-protein cysteine methyltransferase domain"/>
    <property type="match status" value="1"/>
</dbReference>
<dbReference type="Pfam" id="PF01035">
    <property type="entry name" value="DNA_binding_1"/>
    <property type="match status" value="1"/>
</dbReference>
<proteinExistence type="inferred from homology"/>
<dbReference type="InterPro" id="IPR014048">
    <property type="entry name" value="MethylDNA_cys_MeTrfase_DNA-bd"/>
</dbReference>
<dbReference type="PROSITE" id="PS00374">
    <property type="entry name" value="MGMT"/>
    <property type="match status" value="1"/>
</dbReference>
<comment type="caution">
    <text evidence="10">The sequence shown here is derived from an EMBL/GenBank/DDBJ whole genome shotgun (WGS) entry which is preliminary data.</text>
</comment>
<sequence length="207" mass="21974">MERRPASPGDQVRQRERRGHCVQGLVGTTIMDGLGFEPFDTPLGRVVVAWSPRGIFALALPSEREEETITWITAIAPGAVRVAPPAWVQDVMHLVAAHLGGAPQDFSKVPLDLERVSPFYRAVYQAAQDIPPGQTVTYGELAARLGKSRAAARAVGQALAKNPIPIVVPCHRILGAAGAAVGFSAPGGVQTKARLLALEGARVPRAR</sequence>
<dbReference type="PANTHER" id="PTHR10815:SF5">
    <property type="entry name" value="METHYLATED-DNA--PROTEIN-CYSTEINE METHYLTRANSFERASE"/>
    <property type="match status" value="1"/>
</dbReference>
<evidence type="ECO:0000256" key="7">
    <source>
        <dbReference type="ARBA" id="ARBA00023204"/>
    </source>
</evidence>
<dbReference type="Gene3D" id="3.30.160.70">
    <property type="entry name" value="Methylated DNA-protein cysteine methyltransferase domain"/>
    <property type="match status" value="1"/>
</dbReference>
<organism evidence="10 11">
    <name type="scientific">Polyangium fumosum</name>
    <dbReference type="NCBI Taxonomy" id="889272"/>
    <lineage>
        <taxon>Bacteria</taxon>
        <taxon>Pseudomonadati</taxon>
        <taxon>Myxococcota</taxon>
        <taxon>Polyangia</taxon>
        <taxon>Polyangiales</taxon>
        <taxon>Polyangiaceae</taxon>
        <taxon>Polyangium</taxon>
    </lineage>
</organism>
<dbReference type="GO" id="GO:0032259">
    <property type="term" value="P:methylation"/>
    <property type="evidence" value="ECO:0007669"/>
    <property type="project" value="UniProtKB-KW"/>
</dbReference>
<feature type="domain" description="Methylated-DNA-[protein]-cysteine S-methyltransferase DNA binding" evidence="9">
    <location>
        <begin position="118"/>
        <end position="201"/>
    </location>
</feature>
<evidence type="ECO:0000313" key="11">
    <source>
        <dbReference type="Proteomes" id="UP000309215"/>
    </source>
</evidence>
<dbReference type="SUPFAM" id="SSF46767">
    <property type="entry name" value="Methylated DNA-protein cysteine methyltransferase, C-terminal domain"/>
    <property type="match status" value="1"/>
</dbReference>
<comment type="catalytic activity">
    <reaction evidence="8">
        <text>a 6-O-methyl-2'-deoxyguanosine in DNA + L-cysteinyl-[protein] = S-methyl-L-cysteinyl-[protein] + a 2'-deoxyguanosine in DNA</text>
        <dbReference type="Rhea" id="RHEA:24000"/>
        <dbReference type="Rhea" id="RHEA-COMP:10131"/>
        <dbReference type="Rhea" id="RHEA-COMP:10132"/>
        <dbReference type="Rhea" id="RHEA-COMP:11367"/>
        <dbReference type="Rhea" id="RHEA-COMP:11368"/>
        <dbReference type="ChEBI" id="CHEBI:29950"/>
        <dbReference type="ChEBI" id="CHEBI:82612"/>
        <dbReference type="ChEBI" id="CHEBI:85445"/>
        <dbReference type="ChEBI" id="CHEBI:85448"/>
        <dbReference type="EC" id="2.1.1.63"/>
    </reaction>
</comment>
<dbReference type="NCBIfam" id="TIGR00589">
    <property type="entry name" value="ogt"/>
    <property type="match status" value="1"/>
</dbReference>
<dbReference type="PANTHER" id="PTHR10815">
    <property type="entry name" value="METHYLATED-DNA--PROTEIN-CYSTEINE METHYLTRANSFERASE"/>
    <property type="match status" value="1"/>
</dbReference>
<evidence type="ECO:0000256" key="6">
    <source>
        <dbReference type="ARBA" id="ARBA00022763"/>
    </source>
</evidence>
<evidence type="ECO:0000259" key="9">
    <source>
        <dbReference type="Pfam" id="PF01035"/>
    </source>
</evidence>
<evidence type="ECO:0000313" key="10">
    <source>
        <dbReference type="EMBL" id="TKD01492.1"/>
    </source>
</evidence>
<protein>
    <recommendedName>
        <fullName evidence="3">methylated-DNA--[protein]-cysteine S-methyltransferase</fullName>
        <ecNumber evidence="3">2.1.1.63</ecNumber>
    </recommendedName>
</protein>
<evidence type="ECO:0000256" key="8">
    <source>
        <dbReference type="ARBA" id="ARBA00049348"/>
    </source>
</evidence>
<reference evidence="10 11" key="1">
    <citation type="submission" date="2019-04" db="EMBL/GenBank/DDBJ databases">
        <authorList>
            <person name="Li Y."/>
            <person name="Wang J."/>
        </authorList>
    </citation>
    <scope>NUCLEOTIDE SEQUENCE [LARGE SCALE GENOMIC DNA]</scope>
    <source>
        <strain evidence="10 11">DSM 14668</strain>
    </source>
</reference>
<dbReference type="EC" id="2.1.1.63" evidence="3"/>
<keyword evidence="7" id="KW-0234">DNA repair</keyword>
<dbReference type="InterPro" id="IPR036631">
    <property type="entry name" value="MGMT_N_sf"/>
</dbReference>
<evidence type="ECO:0000256" key="1">
    <source>
        <dbReference type="ARBA" id="ARBA00001286"/>
    </source>
</evidence>
<dbReference type="Gene3D" id="1.10.10.10">
    <property type="entry name" value="Winged helix-like DNA-binding domain superfamily/Winged helix DNA-binding domain"/>
    <property type="match status" value="1"/>
</dbReference>
<evidence type="ECO:0000256" key="2">
    <source>
        <dbReference type="ARBA" id="ARBA00008711"/>
    </source>
</evidence>
<keyword evidence="6" id="KW-0227">DNA damage</keyword>
<dbReference type="GO" id="GO:0006281">
    <property type="term" value="P:DNA repair"/>
    <property type="evidence" value="ECO:0007669"/>
    <property type="project" value="UniProtKB-KW"/>
</dbReference>
<evidence type="ECO:0000256" key="3">
    <source>
        <dbReference type="ARBA" id="ARBA00011918"/>
    </source>
</evidence>
<dbReference type="GO" id="GO:0003908">
    <property type="term" value="F:methylated-DNA-[protein]-cysteine S-methyltransferase activity"/>
    <property type="evidence" value="ECO:0007669"/>
    <property type="project" value="UniProtKB-EC"/>
</dbReference>
<keyword evidence="11" id="KW-1185">Reference proteome</keyword>
<dbReference type="InterPro" id="IPR001497">
    <property type="entry name" value="MethylDNA_cys_MeTrfase_AS"/>
</dbReference>
<dbReference type="InterPro" id="IPR036217">
    <property type="entry name" value="MethylDNA_cys_MeTrfase_DNAb"/>
</dbReference>
<evidence type="ECO:0000256" key="5">
    <source>
        <dbReference type="ARBA" id="ARBA00022679"/>
    </source>
</evidence>
<comment type="catalytic activity">
    <reaction evidence="1">
        <text>a 4-O-methyl-thymidine in DNA + L-cysteinyl-[protein] = a thymidine in DNA + S-methyl-L-cysteinyl-[protein]</text>
        <dbReference type="Rhea" id="RHEA:53428"/>
        <dbReference type="Rhea" id="RHEA-COMP:10131"/>
        <dbReference type="Rhea" id="RHEA-COMP:10132"/>
        <dbReference type="Rhea" id="RHEA-COMP:13555"/>
        <dbReference type="Rhea" id="RHEA-COMP:13556"/>
        <dbReference type="ChEBI" id="CHEBI:29950"/>
        <dbReference type="ChEBI" id="CHEBI:82612"/>
        <dbReference type="ChEBI" id="CHEBI:137386"/>
        <dbReference type="ChEBI" id="CHEBI:137387"/>
        <dbReference type="EC" id="2.1.1.63"/>
    </reaction>
</comment>
<gene>
    <name evidence="10" type="ORF">E8A74_30810</name>
</gene>
<dbReference type="FunFam" id="1.10.10.10:FF:000214">
    <property type="entry name" value="Methylated-DNA--protein-cysteine methyltransferase"/>
    <property type="match status" value="1"/>
</dbReference>
<dbReference type="InterPro" id="IPR036388">
    <property type="entry name" value="WH-like_DNA-bd_sf"/>
</dbReference>
<accession>A0A4U1J312</accession>
<dbReference type="AlphaFoldDB" id="A0A4U1J312"/>
<evidence type="ECO:0000256" key="4">
    <source>
        <dbReference type="ARBA" id="ARBA00022603"/>
    </source>
</evidence>
<dbReference type="EMBL" id="SSMQ01000039">
    <property type="protein sequence ID" value="TKD01492.1"/>
    <property type="molecule type" value="Genomic_DNA"/>
</dbReference>
<comment type="similarity">
    <text evidence="2">Belongs to the MGMT family.</text>
</comment>
<dbReference type="CDD" id="cd06445">
    <property type="entry name" value="ATase"/>
    <property type="match status" value="1"/>
</dbReference>